<protein>
    <submittedName>
        <fullName evidence="2">Afadin- and alpha-actinin-binding protein-like</fullName>
    </submittedName>
</protein>
<accession>A0ABD2BAX4</accession>
<dbReference type="PANTHER" id="PTHR46507:SF4">
    <property type="entry name" value="SSX FAMILY MEMBER 2 INTERACTING PROTEIN"/>
    <property type="match status" value="1"/>
</dbReference>
<evidence type="ECO:0000313" key="2">
    <source>
        <dbReference type="EMBL" id="KAL2729891.1"/>
    </source>
</evidence>
<evidence type="ECO:0000313" key="3">
    <source>
        <dbReference type="Proteomes" id="UP001607303"/>
    </source>
</evidence>
<organism evidence="2 3">
    <name type="scientific">Vespula maculifrons</name>
    <name type="common">Eastern yellow jacket</name>
    <name type="synonym">Wasp</name>
    <dbReference type="NCBI Taxonomy" id="7453"/>
    <lineage>
        <taxon>Eukaryota</taxon>
        <taxon>Metazoa</taxon>
        <taxon>Ecdysozoa</taxon>
        <taxon>Arthropoda</taxon>
        <taxon>Hexapoda</taxon>
        <taxon>Insecta</taxon>
        <taxon>Pterygota</taxon>
        <taxon>Neoptera</taxon>
        <taxon>Endopterygota</taxon>
        <taxon>Hymenoptera</taxon>
        <taxon>Apocrita</taxon>
        <taxon>Aculeata</taxon>
        <taxon>Vespoidea</taxon>
        <taxon>Vespidae</taxon>
        <taxon>Vespinae</taxon>
        <taxon>Vespula</taxon>
    </lineage>
</organism>
<gene>
    <name evidence="2" type="ORF">V1477_015702</name>
</gene>
<evidence type="ECO:0000256" key="1">
    <source>
        <dbReference type="SAM" id="Coils"/>
    </source>
</evidence>
<keyword evidence="3" id="KW-1185">Reference proteome</keyword>
<dbReference type="Proteomes" id="UP001607303">
    <property type="component" value="Unassembled WGS sequence"/>
</dbReference>
<dbReference type="PANTHER" id="PTHR46507">
    <property type="entry name" value="AFADIN- AND ALPHA-ACTININ-BINDING PROTEIN"/>
    <property type="match status" value="1"/>
</dbReference>
<reference evidence="2 3" key="1">
    <citation type="journal article" date="2024" name="Ann. Entomol. Soc. Am.">
        <title>Genomic analyses of the southern and eastern yellowjacket wasps (Hymenoptera: Vespidae) reveal evolutionary signatures of social life.</title>
        <authorList>
            <person name="Catto M.A."/>
            <person name="Caine P.B."/>
            <person name="Orr S.E."/>
            <person name="Hunt B.G."/>
            <person name="Goodisman M.A.D."/>
        </authorList>
    </citation>
    <scope>NUCLEOTIDE SEQUENCE [LARGE SCALE GENOMIC DNA]</scope>
    <source>
        <strain evidence="2">232</strain>
        <tissue evidence="2">Head and thorax</tissue>
    </source>
</reference>
<dbReference type="InterPro" id="IPR052300">
    <property type="entry name" value="Adhesion_Centrosome_assoc"/>
</dbReference>
<feature type="coiled-coil region" evidence="1">
    <location>
        <begin position="94"/>
        <end position="156"/>
    </location>
</feature>
<dbReference type="AlphaFoldDB" id="A0ABD2BAX4"/>
<sequence length="269" mass="31171">MSTEYQNLSSARNFKAALAMRRNLGSQEKSFCTTNNLEESLSILTEELESFNISPVQADNDGIESVESLKEISMKLINSLWNLIHKHRMLMKSHDELNDTYAKISNDNNSLKNHVKRLKEELQKGHTMLAQIRERERRLKVQNDAILRDLKQEKNEVIGSRVTKLKKQSLSKDSQHEHELRRIIQSGNKLREQLQKSTGTYIPKDKVIQKVQTDHDKEVMLYKQTICRLEENNRLMLQEINDLKDSLSLHSTAIDLQMEASGVWTDTDA</sequence>
<dbReference type="EMBL" id="JAYRBN010000091">
    <property type="protein sequence ID" value="KAL2729891.1"/>
    <property type="molecule type" value="Genomic_DNA"/>
</dbReference>
<name>A0ABD2BAX4_VESMC</name>
<comment type="caution">
    <text evidence="2">The sequence shown here is derived from an EMBL/GenBank/DDBJ whole genome shotgun (WGS) entry which is preliminary data.</text>
</comment>
<proteinExistence type="predicted"/>
<keyword evidence="1" id="KW-0175">Coiled coil</keyword>